<keyword evidence="1" id="KW-0812">Transmembrane</keyword>
<reference evidence="2 3" key="1">
    <citation type="submission" date="2024-02" db="EMBL/GenBank/DDBJ databases">
        <authorList>
            <person name="Chen Y."/>
            <person name="Shah S."/>
            <person name="Dougan E. K."/>
            <person name="Thang M."/>
            <person name="Chan C."/>
        </authorList>
    </citation>
    <scope>NUCLEOTIDE SEQUENCE [LARGE SCALE GENOMIC DNA]</scope>
</reference>
<gene>
    <name evidence="2" type="ORF">CCMP2556_LOCUS17134</name>
</gene>
<sequence length="107" mass="12004">MIQEYDDLVQRTQELDAQHFRELAMAFAAGGACLMAVFGVMRGWSIPRQGPMITDGGSSSRTFSRVAGFLPRSENVETLNGDYFLVANEHETELPWASRDLELEEFS</sequence>
<dbReference type="Proteomes" id="UP001642484">
    <property type="component" value="Unassembled WGS sequence"/>
</dbReference>
<evidence type="ECO:0000313" key="2">
    <source>
        <dbReference type="EMBL" id="CAK9028500.1"/>
    </source>
</evidence>
<comment type="caution">
    <text evidence="2">The sequence shown here is derived from an EMBL/GenBank/DDBJ whole genome shotgun (WGS) entry which is preliminary data.</text>
</comment>
<dbReference type="EMBL" id="CAXAMN010009391">
    <property type="protein sequence ID" value="CAK9028500.1"/>
    <property type="molecule type" value="Genomic_DNA"/>
</dbReference>
<accession>A0ABP0KNS5</accession>
<organism evidence="2 3">
    <name type="scientific">Durusdinium trenchii</name>
    <dbReference type="NCBI Taxonomy" id="1381693"/>
    <lineage>
        <taxon>Eukaryota</taxon>
        <taxon>Sar</taxon>
        <taxon>Alveolata</taxon>
        <taxon>Dinophyceae</taxon>
        <taxon>Suessiales</taxon>
        <taxon>Symbiodiniaceae</taxon>
        <taxon>Durusdinium</taxon>
    </lineage>
</organism>
<keyword evidence="1" id="KW-1133">Transmembrane helix</keyword>
<keyword evidence="3" id="KW-1185">Reference proteome</keyword>
<name>A0ABP0KNS5_9DINO</name>
<feature type="transmembrane region" description="Helical" evidence="1">
    <location>
        <begin position="23"/>
        <end position="44"/>
    </location>
</feature>
<protein>
    <submittedName>
        <fullName evidence="2">Uncharacterized protein</fullName>
    </submittedName>
</protein>
<evidence type="ECO:0000256" key="1">
    <source>
        <dbReference type="SAM" id="Phobius"/>
    </source>
</evidence>
<keyword evidence="1" id="KW-0472">Membrane</keyword>
<evidence type="ECO:0000313" key="3">
    <source>
        <dbReference type="Proteomes" id="UP001642484"/>
    </source>
</evidence>
<proteinExistence type="predicted"/>